<organism evidence="3 4">
    <name type="scientific">Desulforapulum autotrophicum (strain ATCC 43914 / DSM 3382 / VKM B-1955 / HRM2)</name>
    <name type="common">Desulfobacterium autotrophicum</name>
    <dbReference type="NCBI Taxonomy" id="177437"/>
    <lineage>
        <taxon>Bacteria</taxon>
        <taxon>Pseudomonadati</taxon>
        <taxon>Thermodesulfobacteriota</taxon>
        <taxon>Desulfobacteria</taxon>
        <taxon>Desulfobacterales</taxon>
        <taxon>Desulfobacteraceae</taxon>
        <taxon>Desulforapulum</taxon>
    </lineage>
</organism>
<evidence type="ECO:0000313" key="4">
    <source>
        <dbReference type="Proteomes" id="UP000000442"/>
    </source>
</evidence>
<evidence type="ECO:0000256" key="1">
    <source>
        <dbReference type="SAM" id="Coils"/>
    </source>
</evidence>
<feature type="coiled-coil region" evidence="1">
    <location>
        <begin position="57"/>
        <end position="105"/>
    </location>
</feature>
<dbReference type="KEGG" id="dat:HRM2_00080"/>
<protein>
    <recommendedName>
        <fullName evidence="5">DUF3450 domain-containing protein</fullName>
    </recommendedName>
</protein>
<evidence type="ECO:0000313" key="3">
    <source>
        <dbReference type="EMBL" id="ACN13131.1"/>
    </source>
</evidence>
<accession>C0QD93</accession>
<sequence>MVKHSTRLILIALMAFSMPTGAFSADNLAERAMDSVKKGVDIRKETQKNEARWFEDKKKLVAEYTSLEAEFESLTNEEIELVDAINQLQVNISDLETSLKDIEEIASDLDPFLQATVVEIDALVENNFPMLLDERKNRIAALKTLVQSSEITVSEKFRKTMETLFVEASYGNTVEVYQEKVSLGGETILADIFRLGRVSLFCITPDGNLTGFYDRAKESWQPLPVSYNSEIAKAVEMGTKRRAMDFLTLPLGRMVAQ</sequence>
<dbReference type="Proteomes" id="UP000000442">
    <property type="component" value="Chromosome"/>
</dbReference>
<keyword evidence="2" id="KW-0732">Signal</keyword>
<dbReference type="AlphaFoldDB" id="C0QD93"/>
<reference evidence="3 4" key="1">
    <citation type="journal article" date="2009" name="Environ. Microbiol.">
        <title>Genome sequence of Desulfobacterium autotrophicum HRM2, a marine sulfate reducer oxidizing organic carbon completely to carbon dioxide.</title>
        <authorList>
            <person name="Strittmatter A.W."/>
            <person name="Liesegang H."/>
            <person name="Rabus R."/>
            <person name="Decker I."/>
            <person name="Amann J."/>
            <person name="Andres S."/>
            <person name="Henne A."/>
            <person name="Fricke W.F."/>
            <person name="Martinez-Arias R."/>
            <person name="Bartels D."/>
            <person name="Goesmann A."/>
            <person name="Krause L."/>
            <person name="Puehler A."/>
            <person name="Klenk H.P."/>
            <person name="Richter M."/>
            <person name="Schuler M."/>
            <person name="Gloeckner F.O."/>
            <person name="Meyerdierks A."/>
            <person name="Gottschalk G."/>
            <person name="Amann R."/>
        </authorList>
    </citation>
    <scope>NUCLEOTIDE SEQUENCE [LARGE SCALE GENOMIC DNA]</scope>
    <source>
        <strain evidence="4">ATCC 43914 / DSM 3382 / HRM2</strain>
    </source>
</reference>
<dbReference type="STRING" id="177437.HRM2_00080"/>
<keyword evidence="1" id="KW-0175">Coiled coil</keyword>
<dbReference type="EMBL" id="CP001087">
    <property type="protein sequence ID" value="ACN13131.1"/>
    <property type="molecule type" value="Genomic_DNA"/>
</dbReference>
<name>C0QD93_DESAH</name>
<proteinExistence type="predicted"/>
<dbReference type="eggNOG" id="COG0811">
    <property type="taxonomic scope" value="Bacteria"/>
</dbReference>
<feature type="signal peptide" evidence="2">
    <location>
        <begin position="1"/>
        <end position="24"/>
    </location>
</feature>
<feature type="chain" id="PRO_5002900536" description="DUF3450 domain-containing protein" evidence="2">
    <location>
        <begin position="25"/>
        <end position="257"/>
    </location>
</feature>
<evidence type="ECO:0000256" key="2">
    <source>
        <dbReference type="SAM" id="SignalP"/>
    </source>
</evidence>
<dbReference type="InterPro" id="IPR016866">
    <property type="entry name" value="UCP028069"/>
</dbReference>
<evidence type="ECO:0008006" key="5">
    <source>
        <dbReference type="Google" id="ProtNLM"/>
    </source>
</evidence>
<dbReference type="Pfam" id="PF11932">
    <property type="entry name" value="DUF3450"/>
    <property type="match status" value="1"/>
</dbReference>
<dbReference type="HOGENOM" id="CLU_085088_1_0_7"/>
<gene>
    <name evidence="3" type="ordered locus">HRM2_00080</name>
</gene>
<dbReference type="RefSeq" id="WP_012662382.1">
    <property type="nucleotide sequence ID" value="NC_012108.1"/>
</dbReference>
<keyword evidence="4" id="KW-1185">Reference proteome</keyword>